<keyword evidence="1" id="KW-1133">Transmembrane helix</keyword>
<accession>A0A284RE98</accession>
<dbReference type="EMBL" id="FUEG01000007">
    <property type="protein sequence ID" value="SJL07045.1"/>
    <property type="molecule type" value="Genomic_DNA"/>
</dbReference>
<feature type="transmembrane region" description="Helical" evidence="1">
    <location>
        <begin position="175"/>
        <end position="202"/>
    </location>
</feature>
<feature type="transmembrane region" description="Helical" evidence="1">
    <location>
        <begin position="214"/>
        <end position="239"/>
    </location>
</feature>
<dbReference type="OrthoDB" id="2979452at2759"/>
<organism evidence="2 3">
    <name type="scientific">Armillaria ostoyae</name>
    <name type="common">Armillaria root rot fungus</name>
    <dbReference type="NCBI Taxonomy" id="47428"/>
    <lineage>
        <taxon>Eukaryota</taxon>
        <taxon>Fungi</taxon>
        <taxon>Dikarya</taxon>
        <taxon>Basidiomycota</taxon>
        <taxon>Agaricomycotina</taxon>
        <taxon>Agaricomycetes</taxon>
        <taxon>Agaricomycetidae</taxon>
        <taxon>Agaricales</taxon>
        <taxon>Marasmiineae</taxon>
        <taxon>Physalacriaceae</taxon>
        <taxon>Armillaria</taxon>
    </lineage>
</organism>
<dbReference type="AlphaFoldDB" id="A0A284RE98"/>
<dbReference type="Proteomes" id="UP000219338">
    <property type="component" value="Unassembled WGS sequence"/>
</dbReference>
<feature type="transmembrane region" description="Helical" evidence="1">
    <location>
        <begin position="32"/>
        <end position="54"/>
    </location>
</feature>
<evidence type="ECO:0000256" key="1">
    <source>
        <dbReference type="SAM" id="Phobius"/>
    </source>
</evidence>
<reference evidence="3" key="1">
    <citation type="journal article" date="2017" name="Nat. Ecol. Evol.">
        <title>Genome expansion and lineage-specific genetic innovations in the forest pathogenic fungi Armillaria.</title>
        <authorList>
            <person name="Sipos G."/>
            <person name="Prasanna A.N."/>
            <person name="Walter M.C."/>
            <person name="O'Connor E."/>
            <person name="Balint B."/>
            <person name="Krizsan K."/>
            <person name="Kiss B."/>
            <person name="Hess J."/>
            <person name="Varga T."/>
            <person name="Slot J."/>
            <person name="Riley R."/>
            <person name="Boka B."/>
            <person name="Rigling D."/>
            <person name="Barry K."/>
            <person name="Lee J."/>
            <person name="Mihaltcheva S."/>
            <person name="LaButti K."/>
            <person name="Lipzen A."/>
            <person name="Waldron R."/>
            <person name="Moloney N.M."/>
            <person name="Sperisen C."/>
            <person name="Kredics L."/>
            <person name="Vagvoelgyi C."/>
            <person name="Patrignani A."/>
            <person name="Fitzpatrick D."/>
            <person name="Nagy I."/>
            <person name="Doyle S."/>
            <person name="Anderson J.B."/>
            <person name="Grigoriev I.V."/>
            <person name="Gueldener U."/>
            <person name="Muensterkoetter M."/>
            <person name="Nagy L.G."/>
        </authorList>
    </citation>
    <scope>NUCLEOTIDE SEQUENCE [LARGE SCALE GENOMIC DNA]</scope>
    <source>
        <strain evidence="3">C18/9</strain>
    </source>
</reference>
<evidence type="ECO:0008006" key="4">
    <source>
        <dbReference type="Google" id="ProtNLM"/>
    </source>
</evidence>
<evidence type="ECO:0000313" key="3">
    <source>
        <dbReference type="Proteomes" id="UP000219338"/>
    </source>
</evidence>
<protein>
    <recommendedName>
        <fullName evidence="4">Integral membrane protein</fullName>
    </recommendedName>
</protein>
<keyword evidence="1" id="KW-0812">Transmembrane</keyword>
<gene>
    <name evidence="2" type="ORF">ARMOST_10388</name>
</gene>
<feature type="transmembrane region" description="Helical" evidence="1">
    <location>
        <begin position="66"/>
        <end position="91"/>
    </location>
</feature>
<evidence type="ECO:0000313" key="2">
    <source>
        <dbReference type="EMBL" id="SJL07045.1"/>
    </source>
</evidence>
<proteinExistence type="predicted"/>
<sequence>MVNQTDTQSLSDLTDADKALISQNLGSNLDSAILYSLLHGIYTGVVAVTLRNIFMTKSLPVRKAMIVVIIILHIVTTIDFGLRFSFIHSTFVNDGQSLVTKYLFSSSPGSTMAGIDATSAICSVLADATMIWCCWIVWRQCWLPILLPILLLMCATVFKIIAIHETSIAVNYSSYNVYFMIYSSSMLATTLLCTALIIYQIVTIVRAGGGGLRVYRHVIEVFIESSALYSITLIIYIGLYSRDDWTGYYITTIAAIARGIAPTLLVGRVAAGHAHPDDSWQGSITSGSIRFGTNSVGQDSQLGSITSDDLEAQAAELERDEEYEHCVRVDSEGDTSLQSVVHREGTKVQLEIPDDGHYYNENDLRGDDLEALAHPNRPRDDDLHAILVVPKD</sequence>
<feature type="transmembrane region" description="Helical" evidence="1">
    <location>
        <begin position="245"/>
        <end position="266"/>
    </location>
</feature>
<feature type="transmembrane region" description="Helical" evidence="1">
    <location>
        <begin position="111"/>
        <end position="138"/>
    </location>
</feature>
<dbReference type="OMA" id="HYYNEND"/>
<keyword evidence="1" id="KW-0472">Membrane</keyword>
<feature type="transmembrane region" description="Helical" evidence="1">
    <location>
        <begin position="145"/>
        <end position="163"/>
    </location>
</feature>
<keyword evidence="3" id="KW-1185">Reference proteome</keyword>
<name>A0A284RE98_ARMOS</name>